<dbReference type="PANTHER" id="PTHR22573:SF2">
    <property type="entry name" value="PHOSPHOGLUCOMUTASE"/>
    <property type="match status" value="1"/>
</dbReference>
<dbReference type="InParanoid" id="A0A136J3S0"/>
<comment type="catalytic activity">
    <reaction evidence="14">
        <text>O-phospho-L-seryl-[protein] + alpha-D-glucose 1-phosphate = alpha-D-glucose 1,6-bisphosphate + L-seryl-[protein]</text>
        <dbReference type="Rhea" id="RHEA:68748"/>
        <dbReference type="Rhea" id="RHEA-COMP:9863"/>
        <dbReference type="Rhea" id="RHEA-COMP:11604"/>
        <dbReference type="ChEBI" id="CHEBI:29999"/>
        <dbReference type="ChEBI" id="CHEBI:58392"/>
        <dbReference type="ChEBI" id="CHEBI:58601"/>
        <dbReference type="ChEBI" id="CHEBI:83421"/>
    </reaction>
</comment>
<evidence type="ECO:0000256" key="5">
    <source>
        <dbReference type="ARBA" id="ARBA00022526"/>
    </source>
</evidence>
<evidence type="ECO:0000256" key="4">
    <source>
        <dbReference type="ARBA" id="ARBA00012728"/>
    </source>
</evidence>
<dbReference type="InterPro" id="IPR005845">
    <property type="entry name" value="A-D-PHexomutase_a/b/a-II"/>
</dbReference>
<dbReference type="STRING" id="196109.A0A136J3S0"/>
<evidence type="ECO:0000313" key="20">
    <source>
        <dbReference type="EMBL" id="KXJ91851.1"/>
    </source>
</evidence>
<evidence type="ECO:0000256" key="1">
    <source>
        <dbReference type="ARBA" id="ARBA00000443"/>
    </source>
</evidence>
<evidence type="ECO:0000259" key="17">
    <source>
        <dbReference type="Pfam" id="PF02878"/>
    </source>
</evidence>
<dbReference type="InterPro" id="IPR005846">
    <property type="entry name" value="A-D-PHexomutase_a/b/a-III"/>
</dbReference>
<keyword evidence="7 16" id="KW-0479">Metal-binding</keyword>
<evidence type="ECO:0000256" key="15">
    <source>
        <dbReference type="ARBA" id="ARBA00056382"/>
    </source>
</evidence>
<keyword evidence="9" id="KW-0413">Isomerase</keyword>
<evidence type="ECO:0000256" key="6">
    <source>
        <dbReference type="ARBA" id="ARBA00022553"/>
    </source>
</evidence>
<dbReference type="FunFam" id="3.40.120.10:FF:000006">
    <property type="entry name" value="Phosphoglucomutase PgmA"/>
    <property type="match status" value="1"/>
</dbReference>
<evidence type="ECO:0000256" key="16">
    <source>
        <dbReference type="RuleBase" id="RU004326"/>
    </source>
</evidence>
<sequence>MSVRTVEFKSFTDQKPGTSGLRKKVKVFQQPHYSESFVTSILLSIPEGVKDSFLVIGGDGRYWNPEVVQLIAKIGAAYGVKKLLIGKDGILSTPAASHVIRKRKATGGILLTASHNPGGPNEDFGIKYNLANGGPAPESVTNKIYEASKTLTSYKIADIPDVDISTVGTQKYGDLEVEIIDSVSDYMEMLKDIFDFDLIKKFFKNHPDFKVLFDGLHGVTGPYGKAIFEQELGLANSTQNCIPAPDFNGGHPDPNLVYAHSLVEVVDKHSIPFGAASDGDGDRNMIYGAGAFVSPGDSLAIIAHYANLIPYFKKQGVYGLARSMPTSGAVDLVAKKQGLNCYEVPTGWKFFCALFDDDKLSICGEESFGTGSNHVREKDGLWAVVAWLNIIAGLGEANPNTTPSIKQIQKDFWKEYGRVYFTRYDYENVDSEGANKVVGTLQDFVADPNFVGSKIGDRTVTDAGNFSYTDLDGSVSSNQGLYARFSSGSRIVVRLSGTGSSGATIRLYIEQYSKDNTGLDAQDFLKEEIKFAVDLLKFKEYVGRDEPDVKT</sequence>
<dbReference type="EC" id="5.4.2.2" evidence="4"/>
<evidence type="ECO:0000256" key="8">
    <source>
        <dbReference type="ARBA" id="ARBA00022842"/>
    </source>
</evidence>
<evidence type="ECO:0000259" key="18">
    <source>
        <dbReference type="Pfam" id="PF02879"/>
    </source>
</evidence>
<reference evidence="21" key="1">
    <citation type="submission" date="2016-02" db="EMBL/GenBank/DDBJ databases">
        <title>Draft genome sequence of Microdochium bolleyi, a fungal endophyte of beachgrass.</title>
        <authorList>
            <consortium name="DOE Joint Genome Institute"/>
            <person name="David A.S."/>
            <person name="May G."/>
            <person name="Haridas S."/>
            <person name="Lim J."/>
            <person name="Wang M."/>
            <person name="Labutti K."/>
            <person name="Lipzen A."/>
            <person name="Barry K."/>
            <person name="Grigoriev I.V."/>
        </authorList>
    </citation>
    <scope>NUCLEOTIDE SEQUENCE [LARGE SCALE GENOMIC DNA]</scope>
    <source>
        <strain evidence="21">J235TASD1</strain>
    </source>
</reference>
<dbReference type="Pfam" id="PF02879">
    <property type="entry name" value="PGM_PMM_II"/>
    <property type="match status" value="1"/>
</dbReference>
<feature type="domain" description="Alpha-D-phosphohexomutase alpha/beta/alpha" evidence="17">
    <location>
        <begin position="14"/>
        <end position="154"/>
    </location>
</feature>
<feature type="domain" description="Alpha-D-phosphohexomutase alpha/beta/alpha" evidence="19">
    <location>
        <begin position="297"/>
        <end position="416"/>
    </location>
</feature>
<dbReference type="Pfam" id="PF24947">
    <property type="entry name" value="PGM1_C_vert_fung"/>
    <property type="match status" value="1"/>
</dbReference>
<dbReference type="GO" id="GO:0004614">
    <property type="term" value="F:phosphoglucomutase activity"/>
    <property type="evidence" value="ECO:0007669"/>
    <property type="project" value="UniProtKB-EC"/>
</dbReference>
<organism evidence="20 21">
    <name type="scientific">Microdochium bolleyi</name>
    <dbReference type="NCBI Taxonomy" id="196109"/>
    <lineage>
        <taxon>Eukaryota</taxon>
        <taxon>Fungi</taxon>
        <taxon>Dikarya</taxon>
        <taxon>Ascomycota</taxon>
        <taxon>Pezizomycotina</taxon>
        <taxon>Sordariomycetes</taxon>
        <taxon>Xylariomycetidae</taxon>
        <taxon>Xylariales</taxon>
        <taxon>Microdochiaceae</taxon>
        <taxon>Microdochium</taxon>
    </lineage>
</organism>
<evidence type="ECO:0000256" key="10">
    <source>
        <dbReference type="ARBA" id="ARBA00023277"/>
    </source>
</evidence>
<evidence type="ECO:0000256" key="12">
    <source>
        <dbReference type="ARBA" id="ARBA00041398"/>
    </source>
</evidence>
<dbReference type="FunFam" id="3.40.120.10:FF:000004">
    <property type="entry name" value="Phosphoglucomutase 5"/>
    <property type="match status" value="1"/>
</dbReference>
<dbReference type="AlphaFoldDB" id="A0A136J3S0"/>
<evidence type="ECO:0000256" key="14">
    <source>
        <dbReference type="ARBA" id="ARBA00049409"/>
    </source>
</evidence>
<dbReference type="GO" id="GO:0005829">
    <property type="term" value="C:cytosol"/>
    <property type="evidence" value="ECO:0007669"/>
    <property type="project" value="TreeGrafter"/>
</dbReference>
<dbReference type="GO" id="GO:0006006">
    <property type="term" value="P:glucose metabolic process"/>
    <property type="evidence" value="ECO:0007669"/>
    <property type="project" value="UniProtKB-KW"/>
</dbReference>
<evidence type="ECO:0000256" key="9">
    <source>
        <dbReference type="ARBA" id="ARBA00023235"/>
    </source>
</evidence>
<dbReference type="InterPro" id="IPR045244">
    <property type="entry name" value="PGM"/>
</dbReference>
<keyword evidence="6" id="KW-0597">Phosphoprotein</keyword>
<comment type="catalytic activity">
    <reaction evidence="13">
        <text>alpha-D-glucose 1,6-bisphosphate + L-seryl-[protein] = O-phospho-L-seryl-[protein] + alpha-D-glucose 6-phosphate</text>
        <dbReference type="Rhea" id="RHEA:68752"/>
        <dbReference type="Rhea" id="RHEA-COMP:9863"/>
        <dbReference type="Rhea" id="RHEA-COMP:11604"/>
        <dbReference type="ChEBI" id="CHEBI:29999"/>
        <dbReference type="ChEBI" id="CHEBI:58225"/>
        <dbReference type="ChEBI" id="CHEBI:58392"/>
        <dbReference type="ChEBI" id="CHEBI:83421"/>
    </reaction>
</comment>
<comment type="cofactor">
    <cofactor evidence="2">
        <name>Mg(2+)</name>
        <dbReference type="ChEBI" id="CHEBI:18420"/>
    </cofactor>
</comment>
<comment type="catalytic activity">
    <reaction evidence="1">
        <text>alpha-D-glucose 1-phosphate = alpha-D-glucose 6-phosphate</text>
        <dbReference type="Rhea" id="RHEA:23536"/>
        <dbReference type="ChEBI" id="CHEBI:58225"/>
        <dbReference type="ChEBI" id="CHEBI:58601"/>
        <dbReference type="EC" id="5.4.2.2"/>
    </reaction>
</comment>
<keyword evidence="8 16" id="KW-0460">Magnesium</keyword>
<dbReference type="Pfam" id="PF02878">
    <property type="entry name" value="PGM_PMM_I"/>
    <property type="match status" value="1"/>
</dbReference>
<dbReference type="SUPFAM" id="SSF53738">
    <property type="entry name" value="Phosphoglucomutase, first 3 domains"/>
    <property type="match status" value="3"/>
</dbReference>
<dbReference type="InterPro" id="IPR005844">
    <property type="entry name" value="A-D-PHexomutase_a/b/a-I"/>
</dbReference>
<dbReference type="Pfam" id="PF02880">
    <property type="entry name" value="PGM_PMM_III"/>
    <property type="match status" value="1"/>
</dbReference>
<comment type="similarity">
    <text evidence="3 16">Belongs to the phosphohexose mutase family.</text>
</comment>
<dbReference type="InterPro" id="IPR016055">
    <property type="entry name" value="A-D-PHexomutase_a/b/a-I/II/III"/>
</dbReference>
<dbReference type="Proteomes" id="UP000070501">
    <property type="component" value="Unassembled WGS sequence"/>
</dbReference>
<keyword evidence="10" id="KW-0119">Carbohydrate metabolism</keyword>
<evidence type="ECO:0000256" key="2">
    <source>
        <dbReference type="ARBA" id="ARBA00001946"/>
    </source>
</evidence>
<dbReference type="Gene3D" id="3.30.310.50">
    <property type="entry name" value="Alpha-D-phosphohexomutase, C-terminal domain"/>
    <property type="match status" value="1"/>
</dbReference>
<dbReference type="FunFam" id="3.30.310.50:FF:000002">
    <property type="entry name" value="Phosphoglucomutase 5"/>
    <property type="match status" value="1"/>
</dbReference>
<accession>A0A136J3S0</accession>
<comment type="function">
    <text evidence="15">Catalyzes the reversible isomerization of alpha-D-glucose 1-phosphate to alpha-D-glucose 6-phosphate. The mechanism proceeds via the intermediate compound alpha-D-glucose 1,6-bisphosphate. Key enzyme in hexose metabolism. The reverse reaction is an essential step for biosynthesis because glucose 1-phosphate is the starting point for the synthesis of UDP-glucose, which acts as a precursor for the synthesis of oligosaccharides and trehalose.</text>
</comment>
<feature type="domain" description="Alpha-D-phosphohexomutase alpha/beta/alpha" evidence="18">
    <location>
        <begin position="185"/>
        <end position="287"/>
    </location>
</feature>
<dbReference type="PANTHER" id="PTHR22573">
    <property type="entry name" value="PHOSPHOHEXOMUTASE FAMILY MEMBER"/>
    <property type="match status" value="1"/>
</dbReference>
<dbReference type="FunCoup" id="A0A136J3S0">
    <property type="interactions" value="634"/>
</dbReference>
<dbReference type="InterPro" id="IPR005841">
    <property type="entry name" value="Alpha-D-phosphohexomutase_SF"/>
</dbReference>
<dbReference type="PROSITE" id="PS00710">
    <property type="entry name" value="PGM_PMM"/>
    <property type="match status" value="1"/>
</dbReference>
<evidence type="ECO:0000256" key="11">
    <source>
        <dbReference type="ARBA" id="ARBA00039995"/>
    </source>
</evidence>
<evidence type="ECO:0000259" key="19">
    <source>
        <dbReference type="Pfam" id="PF02880"/>
    </source>
</evidence>
<name>A0A136J3S0_9PEZI</name>
<keyword evidence="5" id="KW-0313">Glucose metabolism</keyword>
<dbReference type="GO" id="GO:0000287">
    <property type="term" value="F:magnesium ion binding"/>
    <property type="evidence" value="ECO:0007669"/>
    <property type="project" value="InterPro"/>
</dbReference>
<dbReference type="InterPro" id="IPR036900">
    <property type="entry name" value="A-D-PHexomutase_C_sf"/>
</dbReference>
<evidence type="ECO:0000313" key="21">
    <source>
        <dbReference type="Proteomes" id="UP000070501"/>
    </source>
</evidence>
<dbReference type="SUPFAM" id="SSF55957">
    <property type="entry name" value="Phosphoglucomutase, C-terminal domain"/>
    <property type="match status" value="1"/>
</dbReference>
<dbReference type="PRINTS" id="PR00509">
    <property type="entry name" value="PGMPMM"/>
</dbReference>
<dbReference type="FunFam" id="3.40.120.10:FF:000005">
    <property type="entry name" value="Phosphoglucomutase 5"/>
    <property type="match status" value="1"/>
</dbReference>
<dbReference type="Gene3D" id="3.40.120.10">
    <property type="entry name" value="Alpha-D-Glucose-1,6-Bisphosphate, subunit A, domain 3"/>
    <property type="match status" value="3"/>
</dbReference>
<dbReference type="EMBL" id="KQ964249">
    <property type="protein sequence ID" value="KXJ91851.1"/>
    <property type="molecule type" value="Genomic_DNA"/>
</dbReference>
<dbReference type="OrthoDB" id="2291at2759"/>
<protein>
    <recommendedName>
        <fullName evidence="11">Phosphoglucomutase</fullName>
        <ecNumber evidence="4">5.4.2.2</ecNumber>
    </recommendedName>
    <alternativeName>
        <fullName evidence="12">Glucose phosphomutase</fullName>
    </alternativeName>
</protein>
<dbReference type="NCBIfam" id="NF005737">
    <property type="entry name" value="PRK07564.1-1"/>
    <property type="match status" value="1"/>
</dbReference>
<evidence type="ECO:0000256" key="7">
    <source>
        <dbReference type="ARBA" id="ARBA00022723"/>
    </source>
</evidence>
<evidence type="ECO:0000256" key="3">
    <source>
        <dbReference type="ARBA" id="ARBA00010231"/>
    </source>
</evidence>
<keyword evidence="21" id="KW-1185">Reference proteome</keyword>
<evidence type="ECO:0000256" key="13">
    <source>
        <dbReference type="ARBA" id="ARBA00049318"/>
    </source>
</evidence>
<dbReference type="InterPro" id="IPR016066">
    <property type="entry name" value="A-D-PHexomutase_CS"/>
</dbReference>
<proteinExistence type="inferred from homology"/>
<gene>
    <name evidence="20" type="ORF">Micbo1qcDRAFT_146672</name>
</gene>
<dbReference type="CDD" id="cd03085">
    <property type="entry name" value="PGM1"/>
    <property type="match status" value="1"/>
</dbReference>